<dbReference type="PANTHER" id="PTHR45085">
    <property type="entry name" value="F21J9.14"/>
    <property type="match status" value="1"/>
</dbReference>
<accession>A0A328E5U4</accession>
<dbReference type="EMBL" id="NQVE01000027">
    <property type="protein sequence ID" value="RAL53332.1"/>
    <property type="molecule type" value="Genomic_DNA"/>
</dbReference>
<feature type="domain" description="Methyltransferase type 11" evidence="1">
    <location>
        <begin position="120"/>
        <end position="201"/>
    </location>
</feature>
<name>A0A328E5U4_9ASTE</name>
<protein>
    <recommendedName>
        <fullName evidence="1">Methyltransferase type 11 domain-containing protein</fullName>
    </recommendedName>
</protein>
<dbReference type="CDD" id="cd02440">
    <property type="entry name" value="AdoMet_MTases"/>
    <property type="match status" value="1"/>
</dbReference>
<dbReference type="SUPFAM" id="SSF53335">
    <property type="entry name" value="S-adenosyl-L-methionine-dependent methyltransferases"/>
    <property type="match status" value="1"/>
</dbReference>
<evidence type="ECO:0000313" key="3">
    <source>
        <dbReference type="Proteomes" id="UP000249390"/>
    </source>
</evidence>
<dbReference type="Proteomes" id="UP000249390">
    <property type="component" value="Unassembled WGS sequence"/>
</dbReference>
<dbReference type="InterPro" id="IPR029063">
    <property type="entry name" value="SAM-dependent_MTases_sf"/>
</dbReference>
<dbReference type="GO" id="GO:0009820">
    <property type="term" value="P:alkaloid metabolic process"/>
    <property type="evidence" value="ECO:0007669"/>
    <property type="project" value="UniProtKB-KW"/>
</dbReference>
<reference evidence="2 3" key="1">
    <citation type="submission" date="2018-06" db="EMBL/GenBank/DDBJ databases">
        <title>The Genome of Cuscuta australis (Dodder) Provides Insight into the Evolution of Plant Parasitism.</title>
        <authorList>
            <person name="Liu H."/>
        </authorList>
    </citation>
    <scope>NUCLEOTIDE SEQUENCE [LARGE SCALE GENOMIC DNA]</scope>
    <source>
        <strain evidence="3">cv. Yunnan</strain>
        <tissue evidence="2">Vines</tissue>
    </source>
</reference>
<dbReference type="InterPro" id="IPR013216">
    <property type="entry name" value="Methyltransf_11"/>
</dbReference>
<sequence length="257" mass="28971">MEKTMKDGNSRHRFLFFSLLISIPFLLLLLVRSRRTSFSALTSTAGSGRSGAGSEMRGLKIRPGYNSYDAYIQRQLNKTLNPKLRKIWTTRDWERKIEVFAAFFADLKANGLLANSSKALCIGARTGQEVEALRRVGVSDSIGMDLVPSPPLVVRGDFHRQPFGGETFDFEFSNVFDHALYPAKFVGEIERTLKPGGVCVLHVSVSRRADKYSANDLYSVDPLKKLFGRSELVRTRNIDGFGLDTEVVFRKKKKIQR</sequence>
<evidence type="ECO:0000313" key="2">
    <source>
        <dbReference type="EMBL" id="RAL53332.1"/>
    </source>
</evidence>
<dbReference type="Gene3D" id="3.40.50.150">
    <property type="entry name" value="Vaccinia Virus protein VP39"/>
    <property type="match status" value="1"/>
</dbReference>
<evidence type="ECO:0000259" key="1">
    <source>
        <dbReference type="Pfam" id="PF08241"/>
    </source>
</evidence>
<dbReference type="Pfam" id="PF08241">
    <property type="entry name" value="Methyltransf_11"/>
    <property type="match status" value="1"/>
</dbReference>
<gene>
    <name evidence="2" type="ORF">DM860_007004</name>
</gene>
<proteinExistence type="predicted"/>
<organism evidence="2 3">
    <name type="scientific">Cuscuta australis</name>
    <dbReference type="NCBI Taxonomy" id="267555"/>
    <lineage>
        <taxon>Eukaryota</taxon>
        <taxon>Viridiplantae</taxon>
        <taxon>Streptophyta</taxon>
        <taxon>Embryophyta</taxon>
        <taxon>Tracheophyta</taxon>
        <taxon>Spermatophyta</taxon>
        <taxon>Magnoliopsida</taxon>
        <taxon>eudicotyledons</taxon>
        <taxon>Gunneridae</taxon>
        <taxon>Pentapetalae</taxon>
        <taxon>asterids</taxon>
        <taxon>lamiids</taxon>
        <taxon>Solanales</taxon>
        <taxon>Convolvulaceae</taxon>
        <taxon>Cuscuteae</taxon>
        <taxon>Cuscuta</taxon>
        <taxon>Cuscuta subgen. Grammica</taxon>
        <taxon>Cuscuta sect. Cleistogrammica</taxon>
    </lineage>
</organism>
<dbReference type="PANTHER" id="PTHR45085:SF2">
    <property type="entry name" value="F21J9.14"/>
    <property type="match status" value="1"/>
</dbReference>
<dbReference type="GO" id="GO:0008757">
    <property type="term" value="F:S-adenosylmethionine-dependent methyltransferase activity"/>
    <property type="evidence" value="ECO:0007669"/>
    <property type="project" value="InterPro"/>
</dbReference>
<dbReference type="AlphaFoldDB" id="A0A328E5U4"/>
<comment type="caution">
    <text evidence="2">The sequence shown here is derived from an EMBL/GenBank/DDBJ whole genome shotgun (WGS) entry which is preliminary data.</text>
</comment>
<keyword evidence="3" id="KW-1185">Reference proteome</keyword>